<evidence type="ECO:0000313" key="2">
    <source>
        <dbReference type="EMBL" id="OIW07500.1"/>
    </source>
</evidence>
<name>A0A1J7H4G0_LUPAN</name>
<dbReference type="Gramene" id="OIW07500">
    <property type="protein sequence ID" value="OIW07500"/>
    <property type="gene ID" value="TanjilG_14446"/>
</dbReference>
<dbReference type="AlphaFoldDB" id="A0A1J7H4G0"/>
<organism evidence="2 3">
    <name type="scientific">Lupinus angustifolius</name>
    <name type="common">Narrow-leaved blue lupine</name>
    <dbReference type="NCBI Taxonomy" id="3871"/>
    <lineage>
        <taxon>Eukaryota</taxon>
        <taxon>Viridiplantae</taxon>
        <taxon>Streptophyta</taxon>
        <taxon>Embryophyta</taxon>
        <taxon>Tracheophyta</taxon>
        <taxon>Spermatophyta</taxon>
        <taxon>Magnoliopsida</taxon>
        <taxon>eudicotyledons</taxon>
        <taxon>Gunneridae</taxon>
        <taxon>Pentapetalae</taxon>
        <taxon>rosids</taxon>
        <taxon>fabids</taxon>
        <taxon>Fabales</taxon>
        <taxon>Fabaceae</taxon>
        <taxon>Papilionoideae</taxon>
        <taxon>50 kb inversion clade</taxon>
        <taxon>genistoids sensu lato</taxon>
        <taxon>core genistoids</taxon>
        <taxon>Genisteae</taxon>
        <taxon>Lupinus</taxon>
    </lineage>
</organism>
<dbReference type="Proteomes" id="UP000188354">
    <property type="component" value="Chromosome LG07"/>
</dbReference>
<reference evidence="2 3" key="1">
    <citation type="journal article" date="2017" name="Plant Biotechnol. J.">
        <title>A comprehensive draft genome sequence for lupin (Lupinus angustifolius), an emerging health food: insights into plant-microbe interactions and legume evolution.</title>
        <authorList>
            <person name="Hane J.K."/>
            <person name="Ming Y."/>
            <person name="Kamphuis L.G."/>
            <person name="Nelson M.N."/>
            <person name="Garg G."/>
            <person name="Atkins C.A."/>
            <person name="Bayer P.E."/>
            <person name="Bravo A."/>
            <person name="Bringans S."/>
            <person name="Cannon S."/>
            <person name="Edwards D."/>
            <person name="Foley R."/>
            <person name="Gao L.L."/>
            <person name="Harrison M.J."/>
            <person name="Huang W."/>
            <person name="Hurgobin B."/>
            <person name="Li S."/>
            <person name="Liu C.W."/>
            <person name="McGrath A."/>
            <person name="Morahan G."/>
            <person name="Murray J."/>
            <person name="Weller J."/>
            <person name="Jian J."/>
            <person name="Singh K.B."/>
        </authorList>
    </citation>
    <scope>NUCLEOTIDE SEQUENCE [LARGE SCALE GENOMIC DNA]</scope>
    <source>
        <strain evidence="3">cv. Tanjil</strain>
        <tissue evidence="2">Whole plant</tissue>
    </source>
</reference>
<gene>
    <name evidence="2" type="ORF">TanjilG_14446</name>
</gene>
<evidence type="ECO:0000313" key="3">
    <source>
        <dbReference type="Proteomes" id="UP000188354"/>
    </source>
</evidence>
<proteinExistence type="predicted"/>
<evidence type="ECO:0000256" key="1">
    <source>
        <dbReference type="SAM" id="MobiDB-lite"/>
    </source>
</evidence>
<feature type="region of interest" description="Disordered" evidence="1">
    <location>
        <begin position="28"/>
        <end position="48"/>
    </location>
</feature>
<dbReference type="EMBL" id="CM007367">
    <property type="protein sequence ID" value="OIW07500.1"/>
    <property type="molecule type" value="Genomic_DNA"/>
</dbReference>
<sequence>MECFCFGGAKKGAKNKIKTNEGVQGKCRSSNEQELHTSKRSNGIAKGRVGNKHGNMVIMIGGYKGAVLATAGGHRGGCGGGGCGGGGCGGGGGGGCGGGG</sequence>
<protein>
    <submittedName>
        <fullName evidence="2">Uncharacterized protein</fullName>
    </submittedName>
</protein>
<keyword evidence="3" id="KW-1185">Reference proteome</keyword>
<accession>A0A1J7H4G0</accession>
<dbReference type="OMA" id="ATTTWVE"/>